<name>J5QM97_TRIAS</name>
<dbReference type="CDD" id="cd09917">
    <property type="entry name" value="F-box_SF"/>
    <property type="match status" value="1"/>
</dbReference>
<evidence type="ECO:0000259" key="2">
    <source>
        <dbReference type="PROSITE" id="PS50181"/>
    </source>
</evidence>
<gene>
    <name evidence="3" type="ORF">A1Q1_02994</name>
</gene>
<dbReference type="InterPro" id="IPR001810">
    <property type="entry name" value="F-box_dom"/>
</dbReference>
<sequence>MPTPVDLSDLPRRPWTSMEHSKAAAGPMPLGDDIQQDSSYSSFTNATLSTGGLLAPLPLSPSRIVAPQPETIVTPSDPLVALGFDIIYHILPYLQVGDILNLQATSKTWYGALGAGKSLWRKRVEAAVSARRMRELDKIVLNRTTKAEQDGQPLKHFEISKFLRSTSPAHHARQIVVDRDARLTYALTAERLDDEEEFGTEALEVRDLDTGTLLARAGQLPIKGTIVAGHGFVVIWWATALAHGVYPLAPASYIEVYKVGYGPRYSHRKVRPELDLHRGRLSLVKSMARNYWVYGATIHIDTGTRGRRTTLAIAAVPSKLSNDKYAACSLYGAMLGLSFDNVPPHWTANRMGNRYVHFYNLDLPGNKEYSVLDLGTIIGFHKNITIDDVYVFISSEANVRIHARYEPDFVVELSLHSKYLLNSSRLSVQLQRYHEIEVRAAVHSLNQQLYDGELDSRNLDFEKMLDKELERSRKKPPSPRQDVVHSTFHKDPERFTKVAVANRHLVITTIKGKIMVIYNYRELLDGMDASRLNTFQRAAILRNNMMVISTDSNVLDLSTYGNKIGIRLSNGFHSRREDFLLFLDGGFLPDLNDTQNPVHLKSWAIISPINRSILACGKETGGMVIDDFGICLPGTQKCELLQPQAKLTPRPPILPLGPFAVIVTPLLVFAA</sequence>
<dbReference type="AlphaFoldDB" id="J5QM97"/>
<feature type="domain" description="F-box" evidence="2">
    <location>
        <begin position="76"/>
        <end position="123"/>
    </location>
</feature>
<comment type="caution">
    <text evidence="3">The sequence shown here is derived from an EMBL/GenBank/DDBJ whole genome shotgun (WGS) entry which is preliminary data.</text>
</comment>
<dbReference type="Proteomes" id="UP000002748">
    <property type="component" value="Unassembled WGS sequence"/>
</dbReference>
<dbReference type="EMBL" id="ALBS01000215">
    <property type="protein sequence ID" value="EJT48078.1"/>
    <property type="molecule type" value="Genomic_DNA"/>
</dbReference>
<dbReference type="PROSITE" id="PS50181">
    <property type="entry name" value="FBOX"/>
    <property type="match status" value="1"/>
</dbReference>
<dbReference type="InterPro" id="IPR036047">
    <property type="entry name" value="F-box-like_dom_sf"/>
</dbReference>
<protein>
    <recommendedName>
        <fullName evidence="2">F-box domain-containing protein</fullName>
    </recommendedName>
</protein>
<feature type="region of interest" description="Disordered" evidence="1">
    <location>
        <begin position="1"/>
        <end position="28"/>
    </location>
</feature>
<dbReference type="KEGG" id="tasa:A1Q1_02994"/>
<evidence type="ECO:0000313" key="4">
    <source>
        <dbReference type="Proteomes" id="UP000002748"/>
    </source>
</evidence>
<dbReference type="VEuPathDB" id="FungiDB:A1Q1_02994"/>
<dbReference type="GeneID" id="25986507"/>
<proteinExistence type="predicted"/>
<dbReference type="RefSeq" id="XP_014179698.1">
    <property type="nucleotide sequence ID" value="XM_014324223.1"/>
</dbReference>
<reference evidence="3 4" key="1">
    <citation type="journal article" date="2012" name="Eukaryot. Cell">
        <title>Draft genome sequence of CBS 2479, the standard type strain of Trichosporon asahii.</title>
        <authorList>
            <person name="Yang R.Y."/>
            <person name="Li H.T."/>
            <person name="Zhu H."/>
            <person name="Zhou G.P."/>
            <person name="Wang M."/>
            <person name="Wang L."/>
        </authorList>
    </citation>
    <scope>NUCLEOTIDE SEQUENCE [LARGE SCALE GENOMIC DNA]</scope>
    <source>
        <strain evidence="4">ATCC 90039 / CBS 2479 / JCM 2466 / KCTC 7840 / NCYC 2677 / UAMH 7654</strain>
    </source>
</reference>
<evidence type="ECO:0000256" key="1">
    <source>
        <dbReference type="SAM" id="MobiDB-lite"/>
    </source>
</evidence>
<dbReference type="HOGENOM" id="CLU_409502_0_0_1"/>
<organism evidence="3 4">
    <name type="scientific">Trichosporon asahii var. asahii (strain ATCC 90039 / CBS 2479 / JCM 2466 / KCTC 7840 / NBRC 103889/ NCYC 2677 / UAMH 7654)</name>
    <name type="common">Yeast</name>
    <dbReference type="NCBI Taxonomy" id="1186058"/>
    <lineage>
        <taxon>Eukaryota</taxon>
        <taxon>Fungi</taxon>
        <taxon>Dikarya</taxon>
        <taxon>Basidiomycota</taxon>
        <taxon>Agaricomycotina</taxon>
        <taxon>Tremellomycetes</taxon>
        <taxon>Trichosporonales</taxon>
        <taxon>Trichosporonaceae</taxon>
        <taxon>Trichosporon</taxon>
    </lineage>
</organism>
<accession>J5QM97</accession>
<evidence type="ECO:0000313" key="3">
    <source>
        <dbReference type="EMBL" id="EJT48078.1"/>
    </source>
</evidence>
<dbReference type="SUPFAM" id="SSF81383">
    <property type="entry name" value="F-box domain"/>
    <property type="match status" value="1"/>
</dbReference>